<reference evidence="1" key="2">
    <citation type="journal article" date="2022" name="BMC Genomics">
        <title>Comparative genome analysis of mycobacteria focusing on tRNA and non-coding RNA.</title>
        <authorList>
            <person name="Behra P.R.K."/>
            <person name="Pettersson B.M.F."/>
            <person name="Ramesh M."/>
            <person name="Das S."/>
            <person name="Dasgupta S."/>
            <person name="Kirsebom L.A."/>
        </authorList>
    </citation>
    <scope>NUCLEOTIDE SEQUENCE</scope>
    <source>
        <strain evidence="1">DSM 44838</strain>
    </source>
</reference>
<dbReference type="SUPFAM" id="SSF82607">
    <property type="entry name" value="YbaB-like"/>
    <property type="match status" value="1"/>
</dbReference>
<dbReference type="AlphaFoldDB" id="A0A9X3C2R3"/>
<dbReference type="Pfam" id="PF02575">
    <property type="entry name" value="YbaB_DNA_bd"/>
    <property type="match status" value="1"/>
</dbReference>
<dbReference type="InterPro" id="IPR036894">
    <property type="entry name" value="YbaB-like_sf"/>
</dbReference>
<dbReference type="EMBL" id="JACKVK010000005">
    <property type="protein sequence ID" value="MCV7420772.1"/>
    <property type="molecule type" value="Genomic_DNA"/>
</dbReference>
<dbReference type="GO" id="GO:0003677">
    <property type="term" value="F:DNA binding"/>
    <property type="evidence" value="ECO:0007669"/>
    <property type="project" value="InterPro"/>
</dbReference>
<dbReference type="InterPro" id="IPR004401">
    <property type="entry name" value="YbaB/EbfC"/>
</dbReference>
<sequence>MTEDMHPQVAAVLRQAQRLQALMDDQLNKMASETFTATDEAKTVEVTLNGHHWLTDVFIEEGLLRLGADEVAARVNEALQNAGATASASIEADRERIDSVVAEITSDLDDAND</sequence>
<protein>
    <submittedName>
        <fullName evidence="1">YbaB/EbfC family nucleoid-associated protein</fullName>
    </submittedName>
</protein>
<keyword evidence="2" id="KW-1185">Reference proteome</keyword>
<name>A0A9X3C2R3_9MYCO</name>
<dbReference type="Gene3D" id="3.30.1310.10">
    <property type="entry name" value="Nucleoid-associated protein YbaB-like domain"/>
    <property type="match status" value="1"/>
</dbReference>
<organism evidence="1 2">
    <name type="scientific">Mycobacterium yunnanensis</name>
    <dbReference type="NCBI Taxonomy" id="368477"/>
    <lineage>
        <taxon>Bacteria</taxon>
        <taxon>Bacillati</taxon>
        <taxon>Actinomycetota</taxon>
        <taxon>Actinomycetes</taxon>
        <taxon>Mycobacteriales</taxon>
        <taxon>Mycobacteriaceae</taxon>
        <taxon>Mycobacterium</taxon>
    </lineage>
</organism>
<comment type="caution">
    <text evidence="1">The sequence shown here is derived from an EMBL/GenBank/DDBJ whole genome shotgun (WGS) entry which is preliminary data.</text>
</comment>
<reference evidence="1" key="1">
    <citation type="submission" date="2020-07" db="EMBL/GenBank/DDBJ databases">
        <authorList>
            <person name="Pettersson B.M.F."/>
            <person name="Behra P.R.K."/>
            <person name="Ramesh M."/>
            <person name="Das S."/>
            <person name="Dasgupta S."/>
            <person name="Kirsebom L.A."/>
        </authorList>
    </citation>
    <scope>NUCLEOTIDE SEQUENCE</scope>
    <source>
        <strain evidence="1">DSM 44838</strain>
    </source>
</reference>
<gene>
    <name evidence="1" type="ORF">H7K45_09505</name>
</gene>
<proteinExistence type="predicted"/>
<dbReference type="Proteomes" id="UP001141629">
    <property type="component" value="Unassembled WGS sequence"/>
</dbReference>
<evidence type="ECO:0000313" key="1">
    <source>
        <dbReference type="EMBL" id="MCV7420772.1"/>
    </source>
</evidence>
<accession>A0A9X3C2R3</accession>
<evidence type="ECO:0000313" key="2">
    <source>
        <dbReference type="Proteomes" id="UP001141629"/>
    </source>
</evidence>
<dbReference type="RefSeq" id="WP_263995544.1">
    <property type="nucleotide sequence ID" value="NZ_JACKVK010000005.1"/>
</dbReference>